<keyword evidence="2" id="KW-1185">Reference proteome</keyword>
<evidence type="ECO:0000313" key="2">
    <source>
        <dbReference type="Proteomes" id="UP000284853"/>
    </source>
</evidence>
<protein>
    <submittedName>
        <fullName evidence="1">Uncharacterized protein</fullName>
    </submittedName>
</protein>
<dbReference type="Proteomes" id="UP000284853">
    <property type="component" value="Unassembled WGS sequence"/>
</dbReference>
<accession>A0ABX9PPU0</accession>
<reference evidence="1 2" key="1">
    <citation type="submission" date="2017-08" db="EMBL/GenBank/DDBJ databases">
        <title>Comparative genomics of bacteria isolated from necrotic lesions of AOD affected trees.</title>
        <authorList>
            <person name="Doonan J."/>
            <person name="Denman S."/>
            <person name="Mcdonald J.E."/>
        </authorList>
    </citation>
    <scope>NUCLEOTIDE SEQUENCE [LARGE SCALE GENOMIC DNA]</scope>
    <source>
        <strain evidence="1 2">CIP 105588</strain>
    </source>
</reference>
<sequence length="108" mass="12088">MGCIVVDFAGTVSSLSAFTMSLLLGGSRAPQGLQAGCVAFAENRYILGWVCTIHTTCSIHASDNSRFIDLKQRIFLAEELMTNCKFWPEFCVLFYKEIHKKQTGQTRM</sequence>
<evidence type="ECO:0000313" key="1">
    <source>
        <dbReference type="EMBL" id="RKF66995.1"/>
    </source>
</evidence>
<gene>
    <name evidence="1" type="ORF">CKQ54_00680</name>
</gene>
<dbReference type="EMBL" id="NSDJ01000001">
    <property type="protein sequence ID" value="RKF66995.1"/>
    <property type="molecule type" value="Genomic_DNA"/>
</dbReference>
<comment type="caution">
    <text evidence="1">The sequence shown here is derived from an EMBL/GenBank/DDBJ whole genome shotgun (WGS) entry which is preliminary data.</text>
</comment>
<proteinExistence type="predicted"/>
<name>A0ABX9PPU0_9GAMM</name>
<organism evidence="1 2">
    <name type="scientific">Rahnella variigena</name>
    <dbReference type="NCBI Taxonomy" id="574964"/>
    <lineage>
        <taxon>Bacteria</taxon>
        <taxon>Pseudomonadati</taxon>
        <taxon>Pseudomonadota</taxon>
        <taxon>Gammaproteobacteria</taxon>
        <taxon>Enterobacterales</taxon>
        <taxon>Yersiniaceae</taxon>
        <taxon>Rahnella</taxon>
    </lineage>
</organism>